<feature type="transmembrane region" description="Helical" evidence="5">
    <location>
        <begin position="122"/>
        <end position="140"/>
    </location>
</feature>
<comment type="caution">
    <text evidence="7">The sequence shown here is derived from an EMBL/GenBank/DDBJ whole genome shotgun (WGS) entry which is preliminary data.</text>
</comment>
<proteinExistence type="predicted"/>
<dbReference type="PANTHER" id="PTHR37422:SF13">
    <property type="entry name" value="LIPOPOLYSACCHARIDE BIOSYNTHESIS PROTEIN PA4999-RELATED"/>
    <property type="match status" value="1"/>
</dbReference>
<feature type="domain" description="O-antigen ligase-related" evidence="6">
    <location>
        <begin position="87"/>
        <end position="219"/>
    </location>
</feature>
<protein>
    <recommendedName>
        <fullName evidence="6">O-antigen ligase-related domain-containing protein</fullName>
    </recommendedName>
</protein>
<evidence type="ECO:0000256" key="3">
    <source>
        <dbReference type="ARBA" id="ARBA00022989"/>
    </source>
</evidence>
<dbReference type="PANTHER" id="PTHR37422">
    <property type="entry name" value="TEICHURONIC ACID BIOSYNTHESIS PROTEIN TUAE"/>
    <property type="match status" value="1"/>
</dbReference>
<name>X1HXI0_9ZZZZ</name>
<evidence type="ECO:0000256" key="4">
    <source>
        <dbReference type="ARBA" id="ARBA00023136"/>
    </source>
</evidence>
<feature type="transmembrane region" description="Helical" evidence="5">
    <location>
        <begin position="80"/>
        <end position="99"/>
    </location>
</feature>
<dbReference type="InterPro" id="IPR007016">
    <property type="entry name" value="O-antigen_ligase-rel_domated"/>
</dbReference>
<gene>
    <name evidence="7" type="ORF">S03H2_29443</name>
</gene>
<comment type="subcellular location">
    <subcellularLocation>
        <location evidence="1">Membrane</location>
        <topology evidence="1">Multi-pass membrane protein</topology>
    </subcellularLocation>
</comment>
<sequence length="293" mass="32605">LILIIYLLVNNVASDKIKDIVRALVFGASILSVFTIIDRISRIAHGSNPVLAGSMSEAGQLLIIIGIVTAILLYREERKIRVLLSVALLLMIAAEILNFKRGSWMSLIFVLGIQGWIRSRKMILTVICAAVVILALFQPAKDRLLSLKDEFSPTRGGRLAMWKITPLILRDHPMGVGIDNVGSVMYEYNPAIESGRDHLHSTPLQIVAEMGPAGLAAFLWWMIVFVKVSYRTFQRIQDKNLYAKALMLGIFSAFIGFLINGLVEFNFGDSEVVMVVYILMGLTLLIKKQTCLN</sequence>
<feature type="transmembrane region" description="Helical" evidence="5">
    <location>
        <begin position="58"/>
        <end position="74"/>
    </location>
</feature>
<keyword evidence="3 5" id="KW-1133">Transmembrane helix</keyword>
<feature type="non-terminal residue" evidence="7">
    <location>
        <position position="1"/>
    </location>
</feature>
<feature type="transmembrane region" description="Helical" evidence="5">
    <location>
        <begin position="20"/>
        <end position="37"/>
    </location>
</feature>
<feature type="transmembrane region" description="Helical" evidence="5">
    <location>
        <begin position="265"/>
        <end position="286"/>
    </location>
</feature>
<accession>X1HXI0</accession>
<dbReference type="Pfam" id="PF04932">
    <property type="entry name" value="Wzy_C"/>
    <property type="match status" value="1"/>
</dbReference>
<organism evidence="7">
    <name type="scientific">marine sediment metagenome</name>
    <dbReference type="NCBI Taxonomy" id="412755"/>
    <lineage>
        <taxon>unclassified sequences</taxon>
        <taxon>metagenomes</taxon>
        <taxon>ecological metagenomes</taxon>
    </lineage>
</organism>
<dbReference type="AlphaFoldDB" id="X1HXI0"/>
<keyword evidence="4 5" id="KW-0472">Membrane</keyword>
<feature type="transmembrane region" description="Helical" evidence="5">
    <location>
        <begin position="210"/>
        <end position="229"/>
    </location>
</feature>
<dbReference type="GO" id="GO:0016020">
    <property type="term" value="C:membrane"/>
    <property type="evidence" value="ECO:0007669"/>
    <property type="project" value="UniProtKB-SubCell"/>
</dbReference>
<evidence type="ECO:0000259" key="6">
    <source>
        <dbReference type="Pfam" id="PF04932"/>
    </source>
</evidence>
<evidence type="ECO:0000313" key="7">
    <source>
        <dbReference type="EMBL" id="GAH61785.1"/>
    </source>
</evidence>
<evidence type="ECO:0000256" key="5">
    <source>
        <dbReference type="SAM" id="Phobius"/>
    </source>
</evidence>
<dbReference type="InterPro" id="IPR051533">
    <property type="entry name" value="WaaL-like"/>
</dbReference>
<evidence type="ECO:0000256" key="2">
    <source>
        <dbReference type="ARBA" id="ARBA00022692"/>
    </source>
</evidence>
<evidence type="ECO:0000256" key="1">
    <source>
        <dbReference type="ARBA" id="ARBA00004141"/>
    </source>
</evidence>
<reference evidence="7" key="1">
    <citation type="journal article" date="2014" name="Front. Microbiol.">
        <title>High frequency of phylogenetically diverse reductive dehalogenase-homologous genes in deep subseafloor sedimentary metagenomes.</title>
        <authorList>
            <person name="Kawai M."/>
            <person name="Futagami T."/>
            <person name="Toyoda A."/>
            <person name="Takaki Y."/>
            <person name="Nishi S."/>
            <person name="Hori S."/>
            <person name="Arai W."/>
            <person name="Tsubouchi T."/>
            <person name="Morono Y."/>
            <person name="Uchiyama I."/>
            <person name="Ito T."/>
            <person name="Fujiyama A."/>
            <person name="Inagaki F."/>
            <person name="Takami H."/>
        </authorList>
    </citation>
    <scope>NUCLEOTIDE SEQUENCE</scope>
    <source>
        <strain evidence="7">Expedition CK06-06</strain>
    </source>
</reference>
<dbReference type="EMBL" id="BARU01017774">
    <property type="protein sequence ID" value="GAH61785.1"/>
    <property type="molecule type" value="Genomic_DNA"/>
</dbReference>
<feature type="transmembrane region" description="Helical" evidence="5">
    <location>
        <begin position="241"/>
        <end position="259"/>
    </location>
</feature>
<keyword evidence="2 5" id="KW-0812">Transmembrane</keyword>